<feature type="compositionally biased region" description="Low complexity" evidence="1">
    <location>
        <begin position="129"/>
        <end position="138"/>
    </location>
</feature>
<dbReference type="GO" id="GO:0030010">
    <property type="term" value="P:establishment of cell polarity"/>
    <property type="evidence" value="ECO:0007669"/>
    <property type="project" value="TreeGrafter"/>
</dbReference>
<evidence type="ECO:0000256" key="1">
    <source>
        <dbReference type="SAM" id="MobiDB-lite"/>
    </source>
</evidence>
<dbReference type="GO" id="GO:0031505">
    <property type="term" value="P:fungal-type cell wall organization"/>
    <property type="evidence" value="ECO:0007669"/>
    <property type="project" value="TreeGrafter"/>
</dbReference>
<dbReference type="PANTHER" id="PTHR35778:SF1">
    <property type="entry name" value="SIGNALING MUCIN HKR1-RELATED"/>
    <property type="match status" value="1"/>
</dbReference>
<dbReference type="EMBL" id="SOSA01000023">
    <property type="protein sequence ID" value="THC99236.1"/>
    <property type="molecule type" value="Genomic_DNA"/>
</dbReference>
<feature type="compositionally biased region" description="Polar residues" evidence="1">
    <location>
        <begin position="465"/>
        <end position="509"/>
    </location>
</feature>
<feature type="compositionally biased region" description="Low complexity" evidence="1">
    <location>
        <begin position="48"/>
        <end position="60"/>
    </location>
</feature>
<dbReference type="GO" id="GO:0006972">
    <property type="term" value="P:hyperosmotic response"/>
    <property type="evidence" value="ECO:0007669"/>
    <property type="project" value="TreeGrafter"/>
</dbReference>
<dbReference type="STRING" id="1220188.A0A4S3JV05"/>
<feature type="compositionally biased region" description="Polar residues" evidence="1">
    <location>
        <begin position="331"/>
        <end position="342"/>
    </location>
</feature>
<reference evidence="4 7" key="2">
    <citation type="submission" date="2019-08" db="EMBL/GenBank/DDBJ databases">
        <title>The genome sequence of a newly discovered highly antifungal drug resistant Aspergillus species, Aspergillus tanneri NIH 1004.</title>
        <authorList>
            <person name="Mounaud S."/>
            <person name="Singh I."/>
            <person name="Joardar V."/>
            <person name="Pakala S."/>
            <person name="Pakala S."/>
            <person name="Venepally P."/>
            <person name="Chung J.K."/>
            <person name="Losada L."/>
            <person name="Nierman W.C."/>
        </authorList>
    </citation>
    <scope>NUCLEOTIDE SEQUENCE [LARGE SCALE GENOMIC DNA]</scope>
    <source>
        <strain evidence="4 7">NIH1004</strain>
    </source>
</reference>
<dbReference type="EMBL" id="QUQM01000001">
    <property type="protein sequence ID" value="KAA8650096.1"/>
    <property type="molecule type" value="Genomic_DNA"/>
</dbReference>
<gene>
    <name evidence="4" type="ORF">ATNIH1004_002777</name>
    <name evidence="5" type="ORF">EYZ11_001324</name>
</gene>
<organism evidence="5 6">
    <name type="scientific">Aspergillus tanneri</name>
    <dbReference type="NCBI Taxonomy" id="1220188"/>
    <lineage>
        <taxon>Eukaryota</taxon>
        <taxon>Fungi</taxon>
        <taxon>Dikarya</taxon>
        <taxon>Ascomycota</taxon>
        <taxon>Pezizomycotina</taxon>
        <taxon>Eurotiomycetes</taxon>
        <taxon>Eurotiomycetidae</taxon>
        <taxon>Eurotiales</taxon>
        <taxon>Aspergillaceae</taxon>
        <taxon>Aspergillus</taxon>
        <taxon>Aspergillus subgen. Circumdati</taxon>
    </lineage>
</organism>
<dbReference type="GO" id="GO:0005576">
    <property type="term" value="C:extracellular region"/>
    <property type="evidence" value="ECO:0007669"/>
    <property type="project" value="TreeGrafter"/>
</dbReference>
<feature type="transmembrane region" description="Helical" evidence="2">
    <location>
        <begin position="757"/>
        <end position="778"/>
    </location>
</feature>
<feature type="compositionally biased region" description="Gly residues" evidence="1">
    <location>
        <begin position="711"/>
        <end position="745"/>
    </location>
</feature>
<dbReference type="GO" id="GO:0005886">
    <property type="term" value="C:plasma membrane"/>
    <property type="evidence" value="ECO:0007669"/>
    <property type="project" value="InterPro"/>
</dbReference>
<accession>A0A4S3JV05</accession>
<protein>
    <recommendedName>
        <fullName evidence="8">Mucin family signaling protein Msb2</fullName>
    </recommendedName>
</protein>
<feature type="region of interest" description="Disordered" evidence="1">
    <location>
        <begin position="96"/>
        <end position="586"/>
    </location>
</feature>
<dbReference type="GO" id="GO:0005034">
    <property type="term" value="F:osmosensor activity"/>
    <property type="evidence" value="ECO:0007669"/>
    <property type="project" value="InterPro"/>
</dbReference>
<keyword evidence="2" id="KW-0812">Transmembrane</keyword>
<evidence type="ECO:0000256" key="3">
    <source>
        <dbReference type="SAM" id="SignalP"/>
    </source>
</evidence>
<evidence type="ECO:0000256" key="2">
    <source>
        <dbReference type="SAM" id="Phobius"/>
    </source>
</evidence>
<keyword evidence="6" id="KW-1185">Reference proteome</keyword>
<feature type="compositionally biased region" description="Low complexity" evidence="1">
    <location>
        <begin position="228"/>
        <end position="247"/>
    </location>
</feature>
<feature type="compositionally biased region" description="Polar residues" evidence="1">
    <location>
        <begin position="139"/>
        <end position="160"/>
    </location>
</feature>
<feature type="compositionally biased region" description="Polar residues" evidence="1">
    <location>
        <begin position="425"/>
        <end position="440"/>
    </location>
</feature>
<dbReference type="GO" id="GO:0009986">
    <property type="term" value="C:cell surface"/>
    <property type="evidence" value="ECO:0007669"/>
    <property type="project" value="TreeGrafter"/>
</dbReference>
<feature type="compositionally biased region" description="Low complexity" evidence="1">
    <location>
        <begin position="510"/>
        <end position="519"/>
    </location>
</feature>
<dbReference type="RefSeq" id="XP_033429457.1">
    <property type="nucleotide sequence ID" value="XM_033567462.1"/>
</dbReference>
<feature type="region of interest" description="Disordered" evidence="1">
    <location>
        <begin position="48"/>
        <end position="80"/>
    </location>
</feature>
<feature type="compositionally biased region" description="Low complexity" evidence="1">
    <location>
        <begin position="563"/>
        <end position="573"/>
    </location>
</feature>
<keyword evidence="2" id="KW-1133">Transmembrane helix</keyword>
<keyword evidence="3" id="KW-0732">Signal</keyword>
<evidence type="ECO:0000313" key="6">
    <source>
        <dbReference type="Proteomes" id="UP000308092"/>
    </source>
</evidence>
<evidence type="ECO:0008006" key="8">
    <source>
        <dbReference type="Google" id="ProtNLM"/>
    </source>
</evidence>
<feature type="compositionally biased region" description="Low complexity" evidence="1">
    <location>
        <begin position="746"/>
        <end position="755"/>
    </location>
</feature>
<feature type="compositionally biased region" description="Polar residues" evidence="1">
    <location>
        <begin position="210"/>
        <end position="219"/>
    </location>
</feature>
<feature type="chain" id="PRO_5044089239" description="Mucin family signaling protein Msb2" evidence="3">
    <location>
        <begin position="24"/>
        <end position="841"/>
    </location>
</feature>
<feature type="signal peptide" evidence="3">
    <location>
        <begin position="1"/>
        <end position="23"/>
    </location>
</feature>
<feature type="compositionally biased region" description="Pro residues" evidence="1">
    <location>
        <begin position="373"/>
        <end position="383"/>
    </location>
</feature>
<dbReference type="GO" id="GO:0001402">
    <property type="term" value="P:signal transduction involved in filamentous growth"/>
    <property type="evidence" value="ECO:0007669"/>
    <property type="project" value="TreeGrafter"/>
</dbReference>
<dbReference type="Proteomes" id="UP000324241">
    <property type="component" value="Unassembled WGS sequence"/>
</dbReference>
<dbReference type="OrthoDB" id="3366093at2759"/>
<name>A0A4S3JV05_9EURO</name>
<dbReference type="PANTHER" id="PTHR35778">
    <property type="entry name" value="SIGNALING MUCIN HKR1-RELATED"/>
    <property type="match status" value="1"/>
</dbReference>
<dbReference type="VEuPathDB" id="FungiDB:EYZ11_001324"/>
<feature type="compositionally biased region" description="Low complexity" evidence="1">
    <location>
        <begin position="400"/>
        <end position="424"/>
    </location>
</feature>
<comment type="caution">
    <text evidence="5">The sequence shown here is derived from an EMBL/GenBank/DDBJ whole genome shotgun (WGS) entry which is preliminary data.</text>
</comment>
<proteinExistence type="predicted"/>
<feature type="compositionally biased region" description="Polar residues" evidence="1">
    <location>
        <begin position="287"/>
        <end position="296"/>
    </location>
</feature>
<sequence>MIPPTSAVLTAFLSLGGLELVAARDAAVEQALKPRFIPKYLKRQINYTPSFTPSSGPGTSDVASGRDAGTTPPAPGPPVVVIPVTISVDRNGVTHTITGALPTGTSGAVTSISSTSISEQPVSPPPASNPVVAAQSSNKDVTSQPTKNTESDTSASNSGSAPPVSSHGATPGDAGNTLGSSSGKAVSGTPIPALPVAPVNPTSDAILENPKQTGSTTSIPVIGSGTASSTLLPSSEGSSSGGSESTSVRIIDHSSTQSIPLPSPQPEDPYPSGQSESSTVPIIGLSRTKSTPQPTKTSDDTTTRSIPASNSREGSSSPTSSSDLIGIILSPSGTAEPTTSDSSRADPTGSSGILPTIAVSVPLMPSLSNGPKVTPPFISPQPLPSDSSGPIVPIPGGSATTDLTGSYTGTGSLTITGSTTATGSHNGTASETATGSPGSKSTLGSSGAHGTSSSTRTSGAVIPTGTRSGSAGLSSTAVSSTKTSPSKATNPTNPNSTSAHVPSTEPPEQSSTATSNTEPTPTPEPSPEPTPKASSSSSGSDDWVPSTILVEPPTPTTQDSATHETATATSTSTQLPGAISPPGEIKTPKDAIMIRLGFNEKLRYSFVATTTLSSSQIFLYVPKGLMYAMGLSSDQVSMVTIQPLQTHGYLATTVLAYVSKTDYLWNGNSSQFEQDMWNPNSRVYEQPNESVKTLFSMLDPSIDLWPNGKPGSDGGGSNGNGQNSGGSGSGGDGKGNNSGGNGDGGASSSSTARPSSVGIGLGVVAGAAAYGAGMFWVARRYRKKRQLHRRSTSNVEQLSGAGTAFATGGRISRNSQVSRGGSARTQMISAPVMAENSLGWN</sequence>
<keyword evidence="2" id="KW-0472">Membrane</keyword>
<dbReference type="GeneID" id="54325479"/>
<reference evidence="5 6" key="1">
    <citation type="submission" date="2019-03" db="EMBL/GenBank/DDBJ databases">
        <title>The genome sequence of a newly discovered highly antifungal drug resistant Aspergillus species, Aspergillus tanneri NIH 1004.</title>
        <authorList>
            <person name="Mounaud S."/>
            <person name="Singh I."/>
            <person name="Joardar V."/>
            <person name="Pakala S."/>
            <person name="Pakala S."/>
            <person name="Venepally P."/>
            <person name="Hoover J."/>
            <person name="Nierman W."/>
            <person name="Chung J."/>
            <person name="Losada L."/>
        </authorList>
    </citation>
    <scope>NUCLEOTIDE SEQUENCE [LARGE SCALE GENOMIC DNA]</scope>
    <source>
        <strain evidence="5 6">NIH1004</strain>
    </source>
</reference>
<dbReference type="GO" id="GO:0030427">
    <property type="term" value="C:site of polarized growth"/>
    <property type="evidence" value="ECO:0007669"/>
    <property type="project" value="TreeGrafter"/>
</dbReference>
<dbReference type="Proteomes" id="UP000308092">
    <property type="component" value="Unassembled WGS sequence"/>
</dbReference>
<evidence type="ECO:0000313" key="5">
    <source>
        <dbReference type="EMBL" id="THC99236.1"/>
    </source>
</evidence>
<dbReference type="AlphaFoldDB" id="A0A4S3JV05"/>
<feature type="compositionally biased region" description="Low complexity" evidence="1">
    <location>
        <begin position="441"/>
        <end position="459"/>
    </location>
</feature>
<dbReference type="GO" id="GO:0007232">
    <property type="term" value="P:osmosensory signaling pathway via Sho1 osmosensor"/>
    <property type="evidence" value="ECO:0007669"/>
    <property type="project" value="InterPro"/>
</dbReference>
<feature type="compositionally biased region" description="Low complexity" evidence="1">
    <location>
        <begin position="309"/>
        <end position="322"/>
    </location>
</feature>
<feature type="region of interest" description="Disordered" evidence="1">
    <location>
        <begin position="705"/>
        <end position="755"/>
    </location>
</feature>
<evidence type="ECO:0000313" key="4">
    <source>
        <dbReference type="EMBL" id="KAA8650096.1"/>
    </source>
</evidence>
<feature type="compositionally biased region" description="Polar residues" evidence="1">
    <location>
        <begin position="96"/>
        <end position="119"/>
    </location>
</feature>
<feature type="compositionally biased region" description="Pro residues" evidence="1">
    <location>
        <begin position="520"/>
        <end position="530"/>
    </location>
</feature>
<dbReference type="InterPro" id="IPR039295">
    <property type="entry name" value="MSB2"/>
</dbReference>
<evidence type="ECO:0000313" key="7">
    <source>
        <dbReference type="Proteomes" id="UP000324241"/>
    </source>
</evidence>